<protein>
    <recommendedName>
        <fullName evidence="4">Ig-like domain (Group 2)</fullName>
    </recommendedName>
</protein>
<dbReference type="EMBL" id="JAGGJX010000001">
    <property type="protein sequence ID" value="MBP1853804.1"/>
    <property type="molecule type" value="Genomic_DNA"/>
</dbReference>
<evidence type="ECO:0000256" key="1">
    <source>
        <dbReference type="SAM" id="Phobius"/>
    </source>
</evidence>
<feature type="transmembrane region" description="Helical" evidence="1">
    <location>
        <begin position="12"/>
        <end position="29"/>
    </location>
</feature>
<comment type="caution">
    <text evidence="2">The sequence shown here is derived from an EMBL/GenBank/DDBJ whole genome shotgun (WGS) entry which is preliminary data.</text>
</comment>
<evidence type="ECO:0008006" key="4">
    <source>
        <dbReference type="Google" id="ProtNLM"/>
    </source>
</evidence>
<reference evidence="2 3" key="1">
    <citation type="submission" date="2021-03" db="EMBL/GenBank/DDBJ databases">
        <title>Genomic Encyclopedia of Type Strains, Phase IV (KMG-IV): sequencing the most valuable type-strain genomes for metagenomic binning, comparative biology and taxonomic classification.</title>
        <authorList>
            <person name="Goeker M."/>
        </authorList>
    </citation>
    <scope>NUCLEOTIDE SEQUENCE [LARGE SCALE GENOMIC DNA]</scope>
    <source>
        <strain evidence="2 3">DSM 1289</strain>
    </source>
</reference>
<evidence type="ECO:0000313" key="2">
    <source>
        <dbReference type="EMBL" id="MBP1853804.1"/>
    </source>
</evidence>
<sequence>MRYIKEHKTLKIAILLSIPILLIAQFYLFKIGIFRPMVKGVEIEISEGDFIKDIDKYIIKLNDTVELSKGKYIKVPSYAKDPNIWFNVLDNNGTIKIQGNKMTALKVGYSSIGIMKNSRVLKKATIRVVDPKVNSLDMQIDGKLNYVGDSAKIESVVDVDYDKFKVAYTPEFTSSDTDVLKIVGKRVEAIGVGSATITATCGDKEVEKEFDVQALVDSINISKNITIEVDQEYNINPEVETSPEGLEPPKIIYSLAESKLPIERNISLGKNGNIVGLRPGKEKIQISCGNESKTITVNVVKDLISNKGIKNLMYNQTIKGNKIIIGLSWDYMPNVNNYDIFYKNNLTTGKFLRFGSVKVTSKEIGSDGRVYYTMEVDLNKNKKADIDVYIVGNGDGLQTKPSKIVNISNGEETTNEIGNTKVENLSISTDGSDRIYLKWDKVSFKGSTYSVYVRNNDVGENDFTLYKNGIYENEYSFSKPEIDEDGELNIDVYVVATHNGNNSKPSDVANLK</sequence>
<dbReference type="RefSeq" id="WP_209455439.1">
    <property type="nucleotide sequence ID" value="NZ_BAAACS010000017.1"/>
</dbReference>
<keyword evidence="1" id="KW-0472">Membrane</keyword>
<organism evidence="2 3">
    <name type="scientific">Metaclostridioides mangenotii</name>
    <dbReference type="NCBI Taxonomy" id="1540"/>
    <lineage>
        <taxon>Bacteria</taxon>
        <taxon>Bacillati</taxon>
        <taxon>Bacillota</taxon>
        <taxon>Clostridia</taxon>
        <taxon>Peptostreptococcales</taxon>
        <taxon>Peptostreptococcaceae</taxon>
        <taxon>Metaclostridioides</taxon>
    </lineage>
</organism>
<name>A0ABS4E7B1_9FIRM</name>
<keyword evidence="1" id="KW-1133">Transmembrane helix</keyword>
<dbReference type="Proteomes" id="UP000767291">
    <property type="component" value="Unassembled WGS sequence"/>
</dbReference>
<keyword evidence="1" id="KW-0812">Transmembrane</keyword>
<proteinExistence type="predicted"/>
<accession>A0ABS4E7B1</accession>
<gene>
    <name evidence="2" type="ORF">J2Z43_000194</name>
</gene>
<evidence type="ECO:0000313" key="3">
    <source>
        <dbReference type="Proteomes" id="UP000767291"/>
    </source>
</evidence>
<keyword evidence="3" id="KW-1185">Reference proteome</keyword>